<evidence type="ECO:0000313" key="3">
    <source>
        <dbReference type="Proteomes" id="UP001202180"/>
    </source>
</evidence>
<feature type="chain" id="PRO_5045838625" description="Lipoprotein" evidence="1">
    <location>
        <begin position="22"/>
        <end position="194"/>
    </location>
</feature>
<evidence type="ECO:0008006" key="4">
    <source>
        <dbReference type="Google" id="ProtNLM"/>
    </source>
</evidence>
<dbReference type="EMBL" id="JALPRF010000002">
    <property type="protein sequence ID" value="MCK8493511.1"/>
    <property type="molecule type" value="Genomic_DNA"/>
</dbReference>
<feature type="signal peptide" evidence="1">
    <location>
        <begin position="1"/>
        <end position="21"/>
    </location>
</feature>
<evidence type="ECO:0000313" key="2">
    <source>
        <dbReference type="EMBL" id="MCK8493511.1"/>
    </source>
</evidence>
<dbReference type="RefSeq" id="WP_248478056.1">
    <property type="nucleotide sequence ID" value="NZ_JALPRF010000002.1"/>
</dbReference>
<keyword evidence="3" id="KW-1185">Reference proteome</keyword>
<accession>A0ABT0HMW1</accession>
<organism evidence="2 3">
    <name type="scientific">Spirosoma liriopis</name>
    <dbReference type="NCBI Taxonomy" id="2937440"/>
    <lineage>
        <taxon>Bacteria</taxon>
        <taxon>Pseudomonadati</taxon>
        <taxon>Bacteroidota</taxon>
        <taxon>Cytophagia</taxon>
        <taxon>Cytophagales</taxon>
        <taxon>Cytophagaceae</taxon>
        <taxon>Spirosoma</taxon>
    </lineage>
</organism>
<sequence>MNRYFLIVAALVVGLCFQACNARKTTDEQGTNSTTATASTAEPAADVSVTGRLADLGLTSDSHWRGINLGDAFSNVKSTEKGEPFESDENHIGYTVEFKNLESADMLYYQKNQNVSAINVDLFLNNQQSVDGYKKELEPYFTARYGTAKAVNGSSVWTGPKGETITLKDVSKGKDFGLKIRIAQGEGAITASTK</sequence>
<keyword evidence="1" id="KW-0732">Signal</keyword>
<dbReference type="Proteomes" id="UP001202180">
    <property type="component" value="Unassembled WGS sequence"/>
</dbReference>
<protein>
    <recommendedName>
        <fullName evidence="4">Lipoprotein</fullName>
    </recommendedName>
</protein>
<name>A0ABT0HMW1_9BACT</name>
<evidence type="ECO:0000256" key="1">
    <source>
        <dbReference type="SAM" id="SignalP"/>
    </source>
</evidence>
<proteinExistence type="predicted"/>
<reference evidence="2 3" key="1">
    <citation type="submission" date="2022-04" db="EMBL/GenBank/DDBJ databases">
        <title>Spirosoma sp. strain RP8 genome sequencing and assembly.</title>
        <authorList>
            <person name="Jung Y."/>
        </authorList>
    </citation>
    <scope>NUCLEOTIDE SEQUENCE [LARGE SCALE GENOMIC DNA]</scope>
    <source>
        <strain evidence="2 3">RP8</strain>
    </source>
</reference>
<gene>
    <name evidence="2" type="ORF">M0L20_16705</name>
</gene>
<comment type="caution">
    <text evidence="2">The sequence shown here is derived from an EMBL/GenBank/DDBJ whole genome shotgun (WGS) entry which is preliminary data.</text>
</comment>